<dbReference type="eggNOG" id="ENOG502R70X">
    <property type="taxonomic scope" value="Eukaryota"/>
</dbReference>
<proteinExistence type="predicted"/>
<dbReference type="EMBL" id="CM000786">
    <property type="protein sequence ID" value="AQK46315.1"/>
    <property type="molecule type" value="Genomic_DNA"/>
</dbReference>
<reference evidence="2" key="1">
    <citation type="submission" date="2015-12" db="EMBL/GenBank/DDBJ databases">
        <title>Update maize B73 reference genome by single molecule sequencing technologies.</title>
        <authorList>
            <consortium name="Maize Genome Sequencing Project"/>
            <person name="Ware D."/>
        </authorList>
    </citation>
    <scope>NUCLEOTIDE SEQUENCE</scope>
    <source>
        <tissue evidence="2">Seedling</tissue>
    </source>
</reference>
<dbReference type="PaxDb" id="4577-GRMZM2G403111_P01"/>
<evidence type="ECO:0000313" key="2">
    <source>
        <dbReference type="EMBL" id="AQK46315.1"/>
    </source>
</evidence>
<dbReference type="HOGENOM" id="CLU_122131_0_0_1"/>
<feature type="region of interest" description="Disordered" evidence="1">
    <location>
        <begin position="46"/>
        <end position="117"/>
    </location>
</feature>
<dbReference type="InParanoid" id="K7TSI8"/>
<feature type="non-terminal residue" evidence="2">
    <location>
        <position position="136"/>
    </location>
</feature>
<dbReference type="AlphaFoldDB" id="K7TSI8"/>
<sequence length="136" mass="13983">MSGALRNSITASMGRSVLGGDRAKSTTDLAAAIFFRWGHRGARSLEAGAKHGTAATPSPSPEAGRGDEEDAGAGACAGAGDEGGGRRVARRSLSSRRRARAPGRRKRRWSPLAAAADGERRSLRVAAMWSPDVGGG</sequence>
<accession>K7TSI8</accession>
<protein>
    <submittedName>
        <fullName evidence="2">Uncharacterized protein</fullName>
    </submittedName>
</protein>
<evidence type="ECO:0000256" key="1">
    <source>
        <dbReference type="SAM" id="MobiDB-lite"/>
    </source>
</evidence>
<feature type="compositionally biased region" description="Basic residues" evidence="1">
    <location>
        <begin position="87"/>
        <end position="109"/>
    </location>
</feature>
<gene>
    <name evidence="2" type="ORF">ZEAMMB73_Zm00001d026339</name>
</gene>
<dbReference type="OMA" id="IFFRWGH"/>
<name>K7TSI8_MAIZE</name>
<organism evidence="2">
    <name type="scientific">Zea mays</name>
    <name type="common">Maize</name>
    <dbReference type="NCBI Taxonomy" id="4577"/>
    <lineage>
        <taxon>Eukaryota</taxon>
        <taxon>Viridiplantae</taxon>
        <taxon>Streptophyta</taxon>
        <taxon>Embryophyta</taxon>
        <taxon>Tracheophyta</taxon>
        <taxon>Spermatophyta</taxon>
        <taxon>Magnoliopsida</taxon>
        <taxon>Liliopsida</taxon>
        <taxon>Poales</taxon>
        <taxon>Poaceae</taxon>
        <taxon>PACMAD clade</taxon>
        <taxon>Panicoideae</taxon>
        <taxon>Andropogonodae</taxon>
        <taxon>Andropogoneae</taxon>
        <taxon>Tripsacinae</taxon>
        <taxon>Zea</taxon>
    </lineage>
</organism>